<feature type="transmembrane region" description="Helical" evidence="1">
    <location>
        <begin position="29"/>
        <end position="53"/>
    </location>
</feature>
<evidence type="ECO:0000313" key="2">
    <source>
        <dbReference type="EMBL" id="RCG29984.1"/>
    </source>
</evidence>
<organism evidence="2 3">
    <name type="scientific">Sphaerisporangium album</name>
    <dbReference type="NCBI Taxonomy" id="509200"/>
    <lineage>
        <taxon>Bacteria</taxon>
        <taxon>Bacillati</taxon>
        <taxon>Actinomycetota</taxon>
        <taxon>Actinomycetes</taxon>
        <taxon>Streptosporangiales</taxon>
        <taxon>Streptosporangiaceae</taxon>
        <taxon>Sphaerisporangium</taxon>
    </lineage>
</organism>
<evidence type="ECO:0000256" key="1">
    <source>
        <dbReference type="SAM" id="Phobius"/>
    </source>
</evidence>
<dbReference type="Proteomes" id="UP000253094">
    <property type="component" value="Unassembled WGS sequence"/>
</dbReference>
<evidence type="ECO:0000313" key="3">
    <source>
        <dbReference type="Proteomes" id="UP000253094"/>
    </source>
</evidence>
<keyword evidence="1" id="KW-1133">Transmembrane helix</keyword>
<sequence length="198" mass="22010">MARWTTRCVRRYRFDHNPLRRRSDRVESVAVLITLLALMVSLWPALVAGRLVYERGLTAERVEPGLRQPVTAVLLEDAHSTSPVSSQGAVLGVKAKARWFLPDGSAREGVISVPPHAKVGSSLEMYVDGSGKPTAAPRTHAQTVADAVVAGFGVVAGAGGLLFLNLALVRWMLDRRRYVEWENEWNAVHDRWRRPRQP</sequence>
<name>A0A367FI62_9ACTN</name>
<dbReference type="InterPro" id="IPR039708">
    <property type="entry name" value="MT1774/Rv1733c-like"/>
</dbReference>
<reference evidence="2 3" key="1">
    <citation type="submission" date="2018-06" db="EMBL/GenBank/DDBJ databases">
        <title>Sphaerisporangium craniellae sp. nov., isolated from a marine sponge in the South China Sea.</title>
        <authorList>
            <person name="Li L."/>
        </authorList>
    </citation>
    <scope>NUCLEOTIDE SEQUENCE [LARGE SCALE GENOMIC DNA]</scope>
    <source>
        <strain evidence="2 3">CCTCC AA 208026</strain>
    </source>
</reference>
<feature type="transmembrane region" description="Helical" evidence="1">
    <location>
        <begin position="147"/>
        <end position="168"/>
    </location>
</feature>
<accession>A0A367FI62</accession>
<dbReference type="PANTHER" id="PTHR42305">
    <property type="entry name" value="MEMBRANE PROTEIN RV1733C-RELATED"/>
    <property type="match status" value="1"/>
</dbReference>
<proteinExistence type="predicted"/>
<dbReference type="AlphaFoldDB" id="A0A367FI62"/>
<gene>
    <name evidence="2" type="ORF">DQ384_17650</name>
</gene>
<keyword evidence="1" id="KW-0472">Membrane</keyword>
<protein>
    <submittedName>
        <fullName evidence="2">Uncharacterized protein</fullName>
    </submittedName>
</protein>
<keyword evidence="3" id="KW-1185">Reference proteome</keyword>
<dbReference type="PANTHER" id="PTHR42305:SF1">
    <property type="entry name" value="MEMBRANE PROTEIN RV1733C-RELATED"/>
    <property type="match status" value="1"/>
</dbReference>
<comment type="caution">
    <text evidence="2">The sequence shown here is derived from an EMBL/GenBank/DDBJ whole genome shotgun (WGS) entry which is preliminary data.</text>
</comment>
<dbReference type="EMBL" id="QOIL01000009">
    <property type="protein sequence ID" value="RCG29984.1"/>
    <property type="molecule type" value="Genomic_DNA"/>
</dbReference>
<keyword evidence="1" id="KW-0812">Transmembrane</keyword>